<dbReference type="AlphaFoldDB" id="A0A9W9DII4"/>
<feature type="coiled-coil region" evidence="1">
    <location>
        <begin position="65"/>
        <end position="138"/>
    </location>
</feature>
<sequence length="236" mass="26460">MAGTPIVHNGPTISSASSTPVLTHLDSTFDPITERHNVTKFPASTHLTFIGGLTAVILPITLVPYVFARRRLSALQRRFNELESLTRNLQRELHAAAVATTRTSTTADIERRRMNALLKEVKQEAKEANSITSSLELKLKENDERELLKDSDSRAMQSELQYLLEEAKITRTQGDAVRSLGLSLADIAAFMHEVELWMPQVDGARRSPSDKSRVEQLRLSALMLQNLPRQRPIPKK</sequence>
<keyword evidence="1" id="KW-0175">Coiled coil</keyword>
<dbReference type="OrthoDB" id="3232130at2759"/>
<evidence type="ECO:0000256" key="1">
    <source>
        <dbReference type="SAM" id="Coils"/>
    </source>
</evidence>
<name>A0A9W9DII4_9AGAR</name>
<reference evidence="3" key="1">
    <citation type="submission" date="2022-08" db="EMBL/GenBank/DDBJ databases">
        <title>A Global Phylogenomic Analysis of the Shiitake Genus Lentinula.</title>
        <authorList>
            <consortium name="DOE Joint Genome Institute"/>
            <person name="Sierra-Patev S."/>
            <person name="Min B."/>
            <person name="Naranjo-Ortiz M."/>
            <person name="Looney B."/>
            <person name="Konkel Z."/>
            <person name="Slot J.C."/>
            <person name="Sakamoto Y."/>
            <person name="Steenwyk J.L."/>
            <person name="Rokas A."/>
            <person name="Carro J."/>
            <person name="Camarero S."/>
            <person name="Ferreira P."/>
            <person name="Molpeceres G."/>
            <person name="Ruiz-Duenas F.J."/>
            <person name="Serrano A."/>
            <person name="Henrissat B."/>
            <person name="Drula E."/>
            <person name="Hughes K.W."/>
            <person name="Mata J.L."/>
            <person name="Ishikawa N.K."/>
            <person name="Vargas-Isla R."/>
            <person name="Ushijima S."/>
            <person name="Smith C.A."/>
            <person name="Ahrendt S."/>
            <person name="Andreopoulos W."/>
            <person name="He G."/>
            <person name="Labutti K."/>
            <person name="Lipzen A."/>
            <person name="Ng V."/>
            <person name="Riley R."/>
            <person name="Sandor L."/>
            <person name="Barry K."/>
            <person name="Martinez A.T."/>
            <person name="Xiao Y."/>
            <person name="Gibbons J.G."/>
            <person name="Terashima K."/>
            <person name="Grigoriev I.V."/>
            <person name="Hibbett D.S."/>
        </authorList>
    </citation>
    <scope>NUCLEOTIDE SEQUENCE</scope>
    <source>
        <strain evidence="3">JLM2183</strain>
    </source>
</reference>
<accession>A0A9W9DII4</accession>
<feature type="transmembrane region" description="Helical" evidence="2">
    <location>
        <begin position="47"/>
        <end position="68"/>
    </location>
</feature>
<protein>
    <submittedName>
        <fullName evidence="3">Uncharacterized protein</fullName>
    </submittedName>
</protein>
<dbReference type="Proteomes" id="UP001150266">
    <property type="component" value="Unassembled WGS sequence"/>
</dbReference>
<keyword evidence="2" id="KW-0472">Membrane</keyword>
<proteinExistence type="predicted"/>
<dbReference type="EMBL" id="JAOTPV010000021">
    <property type="protein sequence ID" value="KAJ4472222.1"/>
    <property type="molecule type" value="Genomic_DNA"/>
</dbReference>
<keyword evidence="4" id="KW-1185">Reference proteome</keyword>
<gene>
    <name evidence="3" type="ORF">J3R30DRAFT_1055019</name>
</gene>
<keyword evidence="2" id="KW-0812">Transmembrane</keyword>
<comment type="caution">
    <text evidence="3">The sequence shown here is derived from an EMBL/GenBank/DDBJ whole genome shotgun (WGS) entry which is preliminary data.</text>
</comment>
<organism evidence="3 4">
    <name type="scientific">Lentinula aciculospora</name>
    <dbReference type="NCBI Taxonomy" id="153920"/>
    <lineage>
        <taxon>Eukaryota</taxon>
        <taxon>Fungi</taxon>
        <taxon>Dikarya</taxon>
        <taxon>Basidiomycota</taxon>
        <taxon>Agaricomycotina</taxon>
        <taxon>Agaricomycetes</taxon>
        <taxon>Agaricomycetidae</taxon>
        <taxon>Agaricales</taxon>
        <taxon>Marasmiineae</taxon>
        <taxon>Omphalotaceae</taxon>
        <taxon>Lentinula</taxon>
    </lineage>
</organism>
<evidence type="ECO:0000256" key="2">
    <source>
        <dbReference type="SAM" id="Phobius"/>
    </source>
</evidence>
<evidence type="ECO:0000313" key="4">
    <source>
        <dbReference type="Proteomes" id="UP001150266"/>
    </source>
</evidence>
<keyword evidence="2" id="KW-1133">Transmembrane helix</keyword>
<evidence type="ECO:0000313" key="3">
    <source>
        <dbReference type="EMBL" id="KAJ4472222.1"/>
    </source>
</evidence>